<feature type="region of interest" description="Disordered" evidence="6">
    <location>
        <begin position="1"/>
        <end position="86"/>
    </location>
</feature>
<evidence type="ECO:0000256" key="3">
    <source>
        <dbReference type="ARBA" id="ARBA00022840"/>
    </source>
</evidence>
<dbReference type="GO" id="GO:0051131">
    <property type="term" value="P:chaperone-mediated protein complex assembly"/>
    <property type="evidence" value="ECO:0007669"/>
    <property type="project" value="InterPro"/>
</dbReference>
<dbReference type="PRINTS" id="PR00304">
    <property type="entry name" value="TCOMPLEXTCP1"/>
</dbReference>
<dbReference type="GO" id="GO:0140662">
    <property type="term" value="F:ATP-dependent protein folding chaperone"/>
    <property type="evidence" value="ECO:0007669"/>
    <property type="project" value="InterPro"/>
</dbReference>
<evidence type="ECO:0000256" key="4">
    <source>
        <dbReference type="ARBA" id="ARBA00023186"/>
    </source>
</evidence>
<feature type="compositionally biased region" description="Pro residues" evidence="6">
    <location>
        <begin position="60"/>
        <end position="77"/>
    </location>
</feature>
<dbReference type="Gene3D" id="1.10.560.10">
    <property type="entry name" value="GroEL-like equatorial domain"/>
    <property type="match status" value="2"/>
</dbReference>
<dbReference type="InterPro" id="IPR027413">
    <property type="entry name" value="GROEL-like_equatorial_sf"/>
</dbReference>
<dbReference type="InterPro" id="IPR002423">
    <property type="entry name" value="Cpn60/GroEL/TCP-1"/>
</dbReference>
<sequence>MTRFSGWISGGRSREAAALSPSGRSARGGQPPALCGARPFDSDSPLRRRAAPLGSASRCPSPPPRVSLTPLPPPRPPSGGRLLPPSRRACAGLPALRFPAAVAMSCRPQPGRLAQEAAALAGAVRGALGPRGGRALLVRPTGQAVLTRDGRCLLEALSLEPPTARMMAACACSHRAATGDGAKTFVLLLAGLLQGLRGAAAGGGLRRALRAFEARVLERAVARGLRGHFLSVLAGRRAEAGGLEALLEAYLGGRLGPGERRLLARLCCEYCRRCDPGAAAVPRPRVLRLLGRRFAELHAAVAGLPVESSRVLPGLVLRRDFAAYCPAGGELRAVLVTEPLRPPLSAPGGEFEVSSEGQYGASLRWMARRTEDVMKRLQRGNVKLLLSSVKQDEVVIYYAKLHGVSVVECLSEEEVALVCEITGVTPYTPFGDNTRGEIADAAAATFCRPLLLGSKRCAHVGFTGLHAFRPHCLILCGPVDSVNEQHAAALQGAFTMLQQLFKTVDQREECKGEGESQNEASEVCSWHPSAAQQQLVIENVSCNGDRVSECQLKARRDETETQIVDPGLQGSENPARVQTDLQIPSNPVLHAKELSVATEGIGSSGGIQKPHAKGKQPSGVHESCKSDSLVDNQKNYSTAVFAARNASAVTACERLDVGKDLEKTSCNIVPCKHEESCVSIAQNYSSSLIEAGSVLPVGGYFEILLHYYIRYYAKQFQQSEVTFISNVVADALLSIPKSLYRTTEQNSFTKFYLKAINALRKNQPLPMNEKGLELVYCKYQLVISVLHCATELLSIDLIIGIKRPLKKIEDCDSEDDF</sequence>
<keyword evidence="8" id="KW-1185">Reference proteome</keyword>
<dbReference type="Ensembl" id="ENSANIT00000010217.1">
    <property type="protein sequence ID" value="ENSANIP00000009879.1"/>
    <property type="gene ID" value="ENSANIG00000006673.1"/>
</dbReference>
<dbReference type="Pfam" id="PF00118">
    <property type="entry name" value="Cpn60_TCP1"/>
    <property type="match status" value="1"/>
</dbReference>
<dbReference type="Proteomes" id="UP000694541">
    <property type="component" value="Unplaced"/>
</dbReference>
<keyword evidence="3 5" id="KW-0067">ATP-binding</keyword>
<dbReference type="InterPro" id="IPR017998">
    <property type="entry name" value="Chaperone_TCP-1"/>
</dbReference>
<dbReference type="AlphaFoldDB" id="A0A8B9MMJ7"/>
<reference evidence="7" key="1">
    <citation type="submission" date="2025-08" db="UniProtKB">
        <authorList>
            <consortium name="Ensembl"/>
        </authorList>
    </citation>
    <scope>IDENTIFICATION</scope>
</reference>
<keyword evidence="2 5" id="KW-0547">Nucleotide-binding</keyword>
<dbReference type="SUPFAM" id="SSF52029">
    <property type="entry name" value="GroEL apical domain-like"/>
    <property type="match status" value="1"/>
</dbReference>
<dbReference type="InterPro" id="IPR027409">
    <property type="entry name" value="GroEL-like_apical_dom_sf"/>
</dbReference>
<dbReference type="Gene3D" id="3.50.7.10">
    <property type="entry name" value="GroEL"/>
    <property type="match status" value="1"/>
</dbReference>
<feature type="region of interest" description="Disordered" evidence="6">
    <location>
        <begin position="600"/>
        <end position="626"/>
    </location>
</feature>
<evidence type="ECO:0000256" key="2">
    <source>
        <dbReference type="ARBA" id="ARBA00022741"/>
    </source>
</evidence>
<evidence type="ECO:0000256" key="5">
    <source>
        <dbReference type="RuleBase" id="RU004187"/>
    </source>
</evidence>
<evidence type="ECO:0000256" key="6">
    <source>
        <dbReference type="SAM" id="MobiDB-lite"/>
    </source>
</evidence>
<dbReference type="InterPro" id="IPR027410">
    <property type="entry name" value="TCP-1-like_intermed_sf"/>
</dbReference>
<evidence type="ECO:0000313" key="8">
    <source>
        <dbReference type="Proteomes" id="UP000694541"/>
    </source>
</evidence>
<dbReference type="PANTHER" id="PTHR14667">
    <property type="entry name" value="BARDET-BIEDL SYNDROME 10 PROTEIN"/>
    <property type="match status" value="1"/>
</dbReference>
<dbReference type="SUPFAM" id="SSF48592">
    <property type="entry name" value="GroEL equatorial domain-like"/>
    <property type="match status" value="1"/>
</dbReference>
<dbReference type="PANTHER" id="PTHR14667:SF2">
    <property type="entry name" value="BARDET-BIEDL SYNDROME 10 PROTEIN"/>
    <property type="match status" value="1"/>
</dbReference>
<dbReference type="InterPro" id="IPR042619">
    <property type="entry name" value="BBS10"/>
</dbReference>
<accession>A0A8B9MMJ7</accession>
<organism evidence="7 8">
    <name type="scientific">Accipiter nisus</name>
    <name type="common">Eurasian sparrowhawk</name>
    <dbReference type="NCBI Taxonomy" id="211598"/>
    <lineage>
        <taxon>Eukaryota</taxon>
        <taxon>Metazoa</taxon>
        <taxon>Chordata</taxon>
        <taxon>Craniata</taxon>
        <taxon>Vertebrata</taxon>
        <taxon>Euteleostomi</taxon>
        <taxon>Archelosauria</taxon>
        <taxon>Archosauria</taxon>
        <taxon>Dinosauria</taxon>
        <taxon>Saurischia</taxon>
        <taxon>Theropoda</taxon>
        <taxon>Coelurosauria</taxon>
        <taxon>Aves</taxon>
        <taxon>Neognathae</taxon>
        <taxon>Neoaves</taxon>
        <taxon>Telluraves</taxon>
        <taxon>Accipitrimorphae</taxon>
        <taxon>Accipitriformes</taxon>
        <taxon>Accipitridae</taxon>
        <taxon>Accipitrinae</taxon>
        <taxon>Accipiter</taxon>
    </lineage>
</organism>
<evidence type="ECO:0000256" key="1">
    <source>
        <dbReference type="ARBA" id="ARBA00008020"/>
    </source>
</evidence>
<evidence type="ECO:0000313" key="7">
    <source>
        <dbReference type="Ensembl" id="ENSANIP00000009879.1"/>
    </source>
</evidence>
<dbReference type="GO" id="GO:0005524">
    <property type="term" value="F:ATP binding"/>
    <property type="evidence" value="ECO:0007669"/>
    <property type="project" value="UniProtKB-KW"/>
</dbReference>
<name>A0A8B9MMJ7_9AVES</name>
<protein>
    <submittedName>
        <fullName evidence="7">Bardet-Biedl syndrome 10</fullName>
    </submittedName>
</protein>
<reference evidence="7" key="2">
    <citation type="submission" date="2025-09" db="UniProtKB">
        <authorList>
            <consortium name="Ensembl"/>
        </authorList>
    </citation>
    <scope>IDENTIFICATION</scope>
</reference>
<comment type="similarity">
    <text evidence="1 5">Belongs to the TCP-1 chaperonin family.</text>
</comment>
<proteinExistence type="inferred from homology"/>
<dbReference type="Gene3D" id="3.30.260.10">
    <property type="entry name" value="TCP-1-like chaperonin intermediate domain"/>
    <property type="match status" value="1"/>
</dbReference>
<keyword evidence="4 5" id="KW-0143">Chaperone</keyword>